<proteinExistence type="predicted"/>
<organism evidence="1 2">
    <name type="scientific">Romanomermis culicivorax</name>
    <name type="common">Nematode worm</name>
    <dbReference type="NCBI Taxonomy" id="13658"/>
    <lineage>
        <taxon>Eukaryota</taxon>
        <taxon>Metazoa</taxon>
        <taxon>Ecdysozoa</taxon>
        <taxon>Nematoda</taxon>
        <taxon>Enoplea</taxon>
        <taxon>Dorylaimia</taxon>
        <taxon>Mermithida</taxon>
        <taxon>Mermithoidea</taxon>
        <taxon>Mermithidae</taxon>
        <taxon>Romanomermis</taxon>
    </lineage>
</organism>
<name>A0A915J0G7_ROMCU</name>
<evidence type="ECO:0000313" key="1">
    <source>
        <dbReference type="Proteomes" id="UP000887565"/>
    </source>
</evidence>
<protein>
    <submittedName>
        <fullName evidence="2">Uncharacterized protein</fullName>
    </submittedName>
</protein>
<dbReference type="WBParaSite" id="nRc.2.0.1.t19589-RA">
    <property type="protein sequence ID" value="nRc.2.0.1.t19589-RA"/>
    <property type="gene ID" value="nRc.2.0.1.g19589"/>
</dbReference>
<sequence>MAALRQREQEQDVSFQPWMALLQLRVKGAVLDQHCSAVLILHPTLNFAQSIKANRSDILLTTRECVS</sequence>
<keyword evidence="1" id="KW-1185">Reference proteome</keyword>
<dbReference type="Proteomes" id="UP000887565">
    <property type="component" value="Unplaced"/>
</dbReference>
<accession>A0A915J0G7</accession>
<dbReference type="AlphaFoldDB" id="A0A915J0G7"/>
<evidence type="ECO:0000313" key="2">
    <source>
        <dbReference type="WBParaSite" id="nRc.2.0.1.t19589-RA"/>
    </source>
</evidence>
<reference evidence="2" key="1">
    <citation type="submission" date="2022-11" db="UniProtKB">
        <authorList>
            <consortium name="WormBaseParasite"/>
        </authorList>
    </citation>
    <scope>IDENTIFICATION</scope>
</reference>